<sequence length="133" mass="15090">MNTVAALGVLLVAALVAADEGKFTTKYDNVNVDEVLHNQRLLENYLKCLLDEGKCTPDGQELKESIPEALKDKCAKCSEKQKEGTKKVIPFLVKEHPDYFLKLEKKYDPEGIWRKTYEPEAKKLGIELPPKQE</sequence>
<proteinExistence type="evidence at transcript level"/>
<dbReference type="InterPro" id="IPR036682">
    <property type="entry name" value="OS_D_A10/PebIII_sf"/>
</dbReference>
<dbReference type="InterPro" id="IPR005055">
    <property type="entry name" value="A10/PebIII"/>
</dbReference>
<keyword evidence="1" id="KW-0732">Signal</keyword>
<name>A0A2Z4HPZ2_RIPPE</name>
<dbReference type="SUPFAM" id="SSF100910">
    <property type="entry name" value="Chemosensory protein Csp2"/>
    <property type="match status" value="1"/>
</dbReference>
<evidence type="ECO:0000256" key="1">
    <source>
        <dbReference type="SAM" id="SignalP"/>
    </source>
</evidence>
<dbReference type="EMBL" id="MF614838">
    <property type="protein sequence ID" value="AWW17227.1"/>
    <property type="molecule type" value="mRNA"/>
</dbReference>
<reference evidence="2" key="2">
    <citation type="submission" date="2017-08" db="EMBL/GenBank/DDBJ databases">
        <authorList>
            <person name="de Groot N.N."/>
        </authorList>
    </citation>
    <scope>NUCLEOTIDE SEQUENCE</scope>
    <source>
        <tissue evidence="2">Antenna</tissue>
    </source>
</reference>
<dbReference type="AlphaFoldDB" id="A0A2Z4HPZ2"/>
<gene>
    <name evidence="2" type="primary">CSP3</name>
</gene>
<reference evidence="2" key="1">
    <citation type="journal article" date="2015" name="Sci. Rep.">
        <title>Chemosensillum immunolocalization and ligand specificity of chemosensory proteins in the alfalfa plant bug Adelphocoris lineolatus (Goeze).</title>
        <authorList>
            <person name="Sun L."/>
            <person name="Zhou J.J."/>
            <person name="Gu S.H."/>
            <person name="Xiao H.J."/>
            <person name="Guo Y.Y."/>
            <person name="Liu Z.W."/>
            <person name="Zhang Y.J."/>
        </authorList>
    </citation>
    <scope>NUCLEOTIDE SEQUENCE</scope>
    <source>
        <tissue evidence="2">Antenna</tissue>
    </source>
</reference>
<feature type="chain" id="PRO_5016254632" evidence="1">
    <location>
        <begin position="19"/>
        <end position="133"/>
    </location>
</feature>
<organism evidence="2">
    <name type="scientific">Riptortus pedestris</name>
    <name type="common">Bean bug</name>
    <dbReference type="NCBI Taxonomy" id="329032"/>
    <lineage>
        <taxon>Eukaryota</taxon>
        <taxon>Metazoa</taxon>
        <taxon>Ecdysozoa</taxon>
        <taxon>Arthropoda</taxon>
        <taxon>Hexapoda</taxon>
        <taxon>Insecta</taxon>
        <taxon>Pterygota</taxon>
        <taxon>Neoptera</taxon>
        <taxon>Paraneoptera</taxon>
        <taxon>Hemiptera</taxon>
        <taxon>Heteroptera</taxon>
        <taxon>Panheteroptera</taxon>
        <taxon>Pentatomomorpha</taxon>
        <taxon>Coreoidea</taxon>
        <taxon>Alydidae</taxon>
        <taxon>Riptortus</taxon>
    </lineage>
</organism>
<protein>
    <submittedName>
        <fullName evidence="2">Chemosensory protein 3</fullName>
    </submittedName>
</protein>
<dbReference type="Pfam" id="PF03392">
    <property type="entry name" value="OS-D"/>
    <property type="match status" value="1"/>
</dbReference>
<feature type="signal peptide" evidence="1">
    <location>
        <begin position="1"/>
        <end position="18"/>
    </location>
</feature>
<dbReference type="PANTHER" id="PTHR11257:SF12">
    <property type="entry name" value="EJACULATORY BULB-SPECIFIC PROTEIN 3-RELATED"/>
    <property type="match status" value="1"/>
</dbReference>
<dbReference type="Gene3D" id="1.10.2080.10">
    <property type="entry name" value="Insect odorant-binding protein A10/Ejaculatory bulb-specific protein 3"/>
    <property type="match status" value="1"/>
</dbReference>
<dbReference type="PANTHER" id="PTHR11257">
    <property type="entry name" value="CHEMOSENSORY PROTEIN-RELATED"/>
    <property type="match status" value="1"/>
</dbReference>
<accession>A0A2Z4HPZ2</accession>
<evidence type="ECO:0000313" key="2">
    <source>
        <dbReference type="EMBL" id="AWW17227.1"/>
    </source>
</evidence>